<evidence type="ECO:0000313" key="1">
    <source>
        <dbReference type="EMBL" id="JAE20125.1"/>
    </source>
</evidence>
<proteinExistence type="predicted"/>
<sequence length="50" mass="5643">MSRSIGEMTKGIAASSRSNFMPILCQSSIYTELLFRKIYKVGSQCIMARH</sequence>
<dbReference type="AlphaFoldDB" id="A0A0A9G4Y8"/>
<reference evidence="1" key="2">
    <citation type="journal article" date="2015" name="Data Brief">
        <title>Shoot transcriptome of the giant reed, Arundo donax.</title>
        <authorList>
            <person name="Barrero R.A."/>
            <person name="Guerrero F.D."/>
            <person name="Moolhuijzen P."/>
            <person name="Goolsby J.A."/>
            <person name="Tidwell J."/>
            <person name="Bellgard S.E."/>
            <person name="Bellgard M.I."/>
        </authorList>
    </citation>
    <scope>NUCLEOTIDE SEQUENCE</scope>
    <source>
        <tissue evidence="1">Shoot tissue taken approximately 20 cm above the soil surface</tissue>
    </source>
</reference>
<dbReference type="EMBL" id="GBRH01177771">
    <property type="protein sequence ID" value="JAE20125.1"/>
    <property type="molecule type" value="Transcribed_RNA"/>
</dbReference>
<organism evidence="1">
    <name type="scientific">Arundo donax</name>
    <name type="common">Giant reed</name>
    <name type="synonym">Donax arundinaceus</name>
    <dbReference type="NCBI Taxonomy" id="35708"/>
    <lineage>
        <taxon>Eukaryota</taxon>
        <taxon>Viridiplantae</taxon>
        <taxon>Streptophyta</taxon>
        <taxon>Embryophyta</taxon>
        <taxon>Tracheophyta</taxon>
        <taxon>Spermatophyta</taxon>
        <taxon>Magnoliopsida</taxon>
        <taxon>Liliopsida</taxon>
        <taxon>Poales</taxon>
        <taxon>Poaceae</taxon>
        <taxon>PACMAD clade</taxon>
        <taxon>Arundinoideae</taxon>
        <taxon>Arundineae</taxon>
        <taxon>Arundo</taxon>
    </lineage>
</organism>
<name>A0A0A9G4Y8_ARUDO</name>
<accession>A0A0A9G4Y8</accession>
<protein>
    <submittedName>
        <fullName evidence="1">Uncharacterized protein</fullName>
    </submittedName>
</protein>
<reference evidence="1" key="1">
    <citation type="submission" date="2014-09" db="EMBL/GenBank/DDBJ databases">
        <authorList>
            <person name="Magalhaes I.L.F."/>
            <person name="Oliveira U."/>
            <person name="Santos F.R."/>
            <person name="Vidigal T.H.D.A."/>
            <person name="Brescovit A.D."/>
            <person name="Santos A.J."/>
        </authorList>
    </citation>
    <scope>NUCLEOTIDE SEQUENCE</scope>
    <source>
        <tissue evidence="1">Shoot tissue taken approximately 20 cm above the soil surface</tissue>
    </source>
</reference>